<evidence type="ECO:0000313" key="1">
    <source>
        <dbReference type="EMBL" id="GGM36323.1"/>
    </source>
</evidence>
<reference evidence="1" key="2">
    <citation type="submission" date="2020-09" db="EMBL/GenBank/DDBJ databases">
        <authorList>
            <person name="Sun Q."/>
            <person name="Ohkuma M."/>
        </authorList>
    </citation>
    <scope>NUCLEOTIDE SEQUENCE</scope>
    <source>
        <strain evidence="1">JCM 15759</strain>
    </source>
</reference>
<protein>
    <submittedName>
        <fullName evidence="1">Uncharacterized protein</fullName>
    </submittedName>
</protein>
<organism evidence="1 2">
    <name type="scientific">Haloarcula argentinensis</name>
    <dbReference type="NCBI Taxonomy" id="43776"/>
    <lineage>
        <taxon>Archaea</taxon>
        <taxon>Methanobacteriati</taxon>
        <taxon>Methanobacteriota</taxon>
        <taxon>Stenosarchaea group</taxon>
        <taxon>Halobacteria</taxon>
        <taxon>Halobacteriales</taxon>
        <taxon>Haloarculaceae</taxon>
        <taxon>Haloarcula</taxon>
    </lineage>
</organism>
<sequence length="67" mass="7667">MDADSEFPVELLHDSHRSVVPMDIDSFRDYITTGPNMISVVLTAQERVSAAEIRRPHIYRSRAESHL</sequence>
<gene>
    <name evidence="1" type="ORF">GCM10009006_16900</name>
</gene>
<dbReference type="EMBL" id="BMON01000002">
    <property type="protein sequence ID" value="GGM36323.1"/>
    <property type="molecule type" value="Genomic_DNA"/>
</dbReference>
<comment type="caution">
    <text evidence="1">The sequence shown here is derived from an EMBL/GenBank/DDBJ whole genome shotgun (WGS) entry which is preliminary data.</text>
</comment>
<reference evidence="1" key="1">
    <citation type="journal article" date="2014" name="Int. J. Syst. Evol. Microbiol.">
        <title>Complete genome sequence of Corynebacterium casei LMG S-19264T (=DSM 44701T), isolated from a smear-ripened cheese.</title>
        <authorList>
            <consortium name="US DOE Joint Genome Institute (JGI-PGF)"/>
            <person name="Walter F."/>
            <person name="Albersmeier A."/>
            <person name="Kalinowski J."/>
            <person name="Ruckert C."/>
        </authorList>
    </citation>
    <scope>NUCLEOTIDE SEQUENCE</scope>
    <source>
        <strain evidence="1">JCM 15759</strain>
    </source>
</reference>
<name>A0A830FDI1_HALAR</name>
<accession>A0A830FDI1</accession>
<dbReference type="Proteomes" id="UP000656367">
    <property type="component" value="Unassembled WGS sequence"/>
</dbReference>
<dbReference type="AlphaFoldDB" id="A0A830FDI1"/>
<evidence type="ECO:0000313" key="2">
    <source>
        <dbReference type="Proteomes" id="UP000656367"/>
    </source>
</evidence>
<proteinExistence type="predicted"/>